<organism evidence="2 3">
    <name type="scientific">Perkinsus olseni</name>
    <name type="common">Perkinsus atlanticus</name>
    <dbReference type="NCBI Taxonomy" id="32597"/>
    <lineage>
        <taxon>Eukaryota</taxon>
        <taxon>Sar</taxon>
        <taxon>Alveolata</taxon>
        <taxon>Perkinsozoa</taxon>
        <taxon>Perkinsea</taxon>
        <taxon>Perkinsida</taxon>
        <taxon>Perkinsidae</taxon>
        <taxon>Perkinsus</taxon>
    </lineage>
</organism>
<accession>A0A7J6P5S7</accession>
<feature type="signal peptide" evidence="1">
    <location>
        <begin position="1"/>
        <end position="22"/>
    </location>
</feature>
<comment type="caution">
    <text evidence="2">The sequence shown here is derived from an EMBL/GenBank/DDBJ whole genome shotgun (WGS) entry which is preliminary data.</text>
</comment>
<dbReference type="EMBL" id="JABANP010000083">
    <property type="protein sequence ID" value="KAF4691187.1"/>
    <property type="molecule type" value="Genomic_DNA"/>
</dbReference>
<evidence type="ECO:0000256" key="1">
    <source>
        <dbReference type="SAM" id="SignalP"/>
    </source>
</evidence>
<dbReference type="OrthoDB" id="10322366at2759"/>
<name>A0A7J6P5S7_PEROL</name>
<proteinExistence type="predicted"/>
<protein>
    <submittedName>
        <fullName evidence="2">Uncharacterized protein</fullName>
    </submittedName>
</protein>
<dbReference type="AlphaFoldDB" id="A0A7J6P5S7"/>
<keyword evidence="1" id="KW-0732">Signal</keyword>
<reference evidence="2 3" key="1">
    <citation type="submission" date="2020-04" db="EMBL/GenBank/DDBJ databases">
        <title>Perkinsus olseni comparative genomics.</title>
        <authorList>
            <person name="Bogema D.R."/>
        </authorList>
    </citation>
    <scope>NUCLEOTIDE SEQUENCE [LARGE SCALE GENOMIC DNA]</scope>
    <source>
        <strain evidence="2">00978-12</strain>
    </source>
</reference>
<sequence>MAFARFAVAATLACVPISGLHAAGNSQTHDPLAGIAQRLQSLSSQFDRINDHINDWIAKKLRGQTKADSNRCRLVFGEGRSTDIYFAEESASPNPIVGYVYRQDVPGQAAKRPSVYVTAAYINDCSSLIIANTKDMVAISDNLAAARQHFSPIFLLGHLDEHALGKLRSALPITPVDRDKCAAIFAFLADHPPSGYGRVYQWLEDYPLAINNKTALLIAEWREQTAAKN</sequence>
<evidence type="ECO:0000313" key="3">
    <source>
        <dbReference type="Proteomes" id="UP000541610"/>
    </source>
</evidence>
<gene>
    <name evidence="2" type="ORF">FOZ60_017673</name>
</gene>
<feature type="chain" id="PRO_5029915132" evidence="1">
    <location>
        <begin position="23"/>
        <end position="229"/>
    </location>
</feature>
<evidence type="ECO:0000313" key="2">
    <source>
        <dbReference type="EMBL" id="KAF4691187.1"/>
    </source>
</evidence>
<dbReference type="Proteomes" id="UP000541610">
    <property type="component" value="Unassembled WGS sequence"/>
</dbReference>